<dbReference type="Pfam" id="PF01047">
    <property type="entry name" value="MarR"/>
    <property type="match status" value="1"/>
</dbReference>
<dbReference type="InterPro" id="IPR023187">
    <property type="entry name" value="Tscrpt_reg_MarR-type_CS"/>
</dbReference>
<dbReference type="InterPro" id="IPR036388">
    <property type="entry name" value="WH-like_DNA-bd_sf"/>
</dbReference>
<dbReference type="STRING" id="448.Lery_1807"/>
<reference evidence="5 6" key="1">
    <citation type="submission" date="2015-11" db="EMBL/GenBank/DDBJ databases">
        <title>Genomic analysis of 38 Legionella species identifies large and diverse effector repertoires.</title>
        <authorList>
            <person name="Burstein D."/>
            <person name="Amaro F."/>
            <person name="Zusman T."/>
            <person name="Lifshitz Z."/>
            <person name="Cohen O."/>
            <person name="Gilbert J.A."/>
            <person name="Pupko T."/>
            <person name="Shuman H.A."/>
            <person name="Segal G."/>
        </authorList>
    </citation>
    <scope>NUCLEOTIDE SEQUENCE [LARGE SCALE GENOMIC DNA]</scope>
    <source>
        <strain evidence="5 6">SE-32A-C8</strain>
    </source>
</reference>
<evidence type="ECO:0000256" key="3">
    <source>
        <dbReference type="ARBA" id="ARBA00023163"/>
    </source>
</evidence>
<proteinExistence type="predicted"/>
<gene>
    <name evidence="5" type="ORF">Lery_1807</name>
</gene>
<dbReference type="AlphaFoldDB" id="A0A0W0TLX1"/>
<evidence type="ECO:0000259" key="4">
    <source>
        <dbReference type="PROSITE" id="PS50995"/>
    </source>
</evidence>
<comment type="caution">
    <text evidence="5">The sequence shown here is derived from an EMBL/GenBank/DDBJ whole genome shotgun (WGS) entry which is preliminary data.</text>
</comment>
<evidence type="ECO:0000256" key="1">
    <source>
        <dbReference type="ARBA" id="ARBA00023015"/>
    </source>
</evidence>
<evidence type="ECO:0000313" key="6">
    <source>
        <dbReference type="Proteomes" id="UP000054773"/>
    </source>
</evidence>
<evidence type="ECO:0000256" key="2">
    <source>
        <dbReference type="ARBA" id="ARBA00023125"/>
    </source>
</evidence>
<dbReference type="SMART" id="SM00347">
    <property type="entry name" value="HTH_MARR"/>
    <property type="match status" value="1"/>
</dbReference>
<keyword evidence="6" id="KW-1185">Reference proteome</keyword>
<dbReference type="PATRIC" id="fig|448.7.peg.1890"/>
<dbReference type="PANTHER" id="PTHR42756">
    <property type="entry name" value="TRANSCRIPTIONAL REGULATOR, MARR"/>
    <property type="match status" value="1"/>
</dbReference>
<dbReference type="GO" id="GO:0003677">
    <property type="term" value="F:DNA binding"/>
    <property type="evidence" value="ECO:0007669"/>
    <property type="project" value="UniProtKB-KW"/>
</dbReference>
<protein>
    <submittedName>
        <fullName evidence="5">MarR family transporter transcriptional regulator</fullName>
    </submittedName>
</protein>
<keyword evidence="3" id="KW-0804">Transcription</keyword>
<dbReference type="PANTHER" id="PTHR42756:SF1">
    <property type="entry name" value="TRANSCRIPTIONAL REPRESSOR OF EMRAB OPERON"/>
    <property type="match status" value="1"/>
</dbReference>
<evidence type="ECO:0000313" key="5">
    <source>
        <dbReference type="EMBL" id="KTC96601.1"/>
    </source>
</evidence>
<dbReference type="Proteomes" id="UP000054773">
    <property type="component" value="Unassembled WGS sequence"/>
</dbReference>
<dbReference type="InterPro" id="IPR000835">
    <property type="entry name" value="HTH_MarR-typ"/>
</dbReference>
<dbReference type="GO" id="GO:0003700">
    <property type="term" value="F:DNA-binding transcription factor activity"/>
    <property type="evidence" value="ECO:0007669"/>
    <property type="project" value="InterPro"/>
</dbReference>
<keyword evidence="1" id="KW-0805">Transcription regulation</keyword>
<dbReference type="PROSITE" id="PS01117">
    <property type="entry name" value="HTH_MARR_1"/>
    <property type="match status" value="1"/>
</dbReference>
<dbReference type="OrthoDB" id="32523at2"/>
<dbReference type="PRINTS" id="PR00598">
    <property type="entry name" value="HTHMARR"/>
</dbReference>
<sequence>MYLSTLLKKTNRLLLKRANELLKPYDINHAYTFILMELFNQDGLTQTELVQRIDVEQPTAVRTLDRMERDGFIHRQPSPLDRRAVLIYLSEKGKQTEPMLAENARRLNDLALQGFSEAEKNQFQALIKRVLDNLKKEWR</sequence>
<name>A0A0W0TLX1_LEGER</name>
<dbReference type="InterPro" id="IPR036390">
    <property type="entry name" value="WH_DNA-bd_sf"/>
</dbReference>
<dbReference type="SUPFAM" id="SSF46785">
    <property type="entry name" value="Winged helix' DNA-binding domain"/>
    <property type="match status" value="1"/>
</dbReference>
<accession>A0A0W0TLX1</accession>
<dbReference type="PROSITE" id="PS50995">
    <property type="entry name" value="HTH_MARR_2"/>
    <property type="match status" value="1"/>
</dbReference>
<dbReference type="EMBL" id="LNYA01000028">
    <property type="protein sequence ID" value="KTC96601.1"/>
    <property type="molecule type" value="Genomic_DNA"/>
</dbReference>
<dbReference type="Gene3D" id="1.10.10.10">
    <property type="entry name" value="Winged helix-like DNA-binding domain superfamily/Winged helix DNA-binding domain"/>
    <property type="match status" value="1"/>
</dbReference>
<feature type="domain" description="HTH marR-type" evidence="4">
    <location>
        <begin position="1"/>
        <end position="132"/>
    </location>
</feature>
<organism evidence="5 6">
    <name type="scientific">Legionella erythra</name>
    <dbReference type="NCBI Taxonomy" id="448"/>
    <lineage>
        <taxon>Bacteria</taxon>
        <taxon>Pseudomonadati</taxon>
        <taxon>Pseudomonadota</taxon>
        <taxon>Gammaproteobacteria</taxon>
        <taxon>Legionellales</taxon>
        <taxon>Legionellaceae</taxon>
        <taxon>Legionella</taxon>
    </lineage>
</organism>
<keyword evidence="2" id="KW-0238">DNA-binding</keyword>
<dbReference type="RefSeq" id="WP_058526950.1">
    <property type="nucleotide sequence ID" value="NZ_CAAAHY010000012.1"/>
</dbReference>